<dbReference type="PANTHER" id="PTHR11808:SF35">
    <property type="entry name" value="CYSTATHIONINE GAMMA-SYNTHASE (AFU_ORTHOLOGUE AFUA_7G01590)"/>
    <property type="match status" value="1"/>
</dbReference>
<evidence type="ECO:0000256" key="1">
    <source>
        <dbReference type="ARBA" id="ARBA00001933"/>
    </source>
</evidence>
<feature type="region of interest" description="Disordered" evidence="5">
    <location>
        <begin position="1"/>
        <end position="34"/>
    </location>
</feature>
<protein>
    <submittedName>
        <fullName evidence="6">Cystathionine gamma-synthase</fullName>
    </submittedName>
</protein>
<dbReference type="InterPro" id="IPR015424">
    <property type="entry name" value="PyrdxlP-dep_Trfase"/>
</dbReference>
<keyword evidence="7" id="KW-1185">Reference proteome</keyword>
<keyword evidence="2 3" id="KW-0663">Pyridoxal phosphate</keyword>
<dbReference type="PANTHER" id="PTHR11808">
    <property type="entry name" value="TRANS-SULFURATION ENZYME FAMILY MEMBER"/>
    <property type="match status" value="1"/>
</dbReference>
<evidence type="ECO:0000313" key="6">
    <source>
        <dbReference type="EMBL" id="TCP37707.1"/>
    </source>
</evidence>
<dbReference type="PIRSF" id="PIRSF001434">
    <property type="entry name" value="CGS"/>
    <property type="match status" value="1"/>
</dbReference>
<evidence type="ECO:0000313" key="7">
    <source>
        <dbReference type="Proteomes" id="UP000295399"/>
    </source>
</evidence>
<comment type="cofactor">
    <cofactor evidence="1 4">
        <name>pyridoxal 5'-phosphate</name>
        <dbReference type="ChEBI" id="CHEBI:597326"/>
    </cofactor>
</comment>
<gene>
    <name evidence="6" type="ORF">EV659_102113</name>
</gene>
<sequence length="416" mass="43231">MTCSEPRSETTTEPSAEHFAGRGGDRPTAPRTSTAGLAPATLCAQAGHARDAATGAVVPPVHLATTYARDADYALIGPEYTRDQNPSYAAAERVIAGLEGGAEAALFASGQAAGQAVAAALVPPGGRMVVPTLGYHALLRQFARLGRRYGFAVDRYDARDPDALARTIAAGPVDLVWVETPSNPLWQVVDIARAAELAHAAGAVLAVDNTAMTPLLQRPLALGADLVMHSATKALNGHSDAMAGVLVTGQADETWARVRAERAQAGAVPGPFEAWLLLRGLRTLALRVGQASANALALAEALMGHPGVEAVLYPGLADHPGHAVHRAQTDIRRGHGSLLSILVHGGATRARRVASATRLFIPATSIGGVESLIEHRHTIEGPDSPTPESLLRLSVGIEDADDLIADLVQALDRTAP</sequence>
<dbReference type="RefSeq" id="WP_132707333.1">
    <property type="nucleotide sequence ID" value="NZ_JACIGF010000002.1"/>
</dbReference>
<dbReference type="Gene3D" id="3.40.640.10">
    <property type="entry name" value="Type I PLP-dependent aspartate aminotransferase-like (Major domain)"/>
    <property type="match status" value="1"/>
</dbReference>
<reference evidence="6 7" key="1">
    <citation type="submission" date="2019-03" db="EMBL/GenBank/DDBJ databases">
        <title>Genomic Encyclopedia of Type Strains, Phase IV (KMG-IV): sequencing the most valuable type-strain genomes for metagenomic binning, comparative biology and taxonomic classification.</title>
        <authorList>
            <person name="Goeker M."/>
        </authorList>
    </citation>
    <scope>NUCLEOTIDE SEQUENCE [LARGE SCALE GENOMIC DNA]</scope>
    <source>
        <strain evidence="6 7">DSM 2132</strain>
    </source>
</reference>
<evidence type="ECO:0000256" key="4">
    <source>
        <dbReference type="RuleBase" id="RU362118"/>
    </source>
</evidence>
<dbReference type="InParanoid" id="A0A4R2PPX5"/>
<dbReference type="SUPFAM" id="SSF53383">
    <property type="entry name" value="PLP-dependent transferases"/>
    <property type="match status" value="1"/>
</dbReference>
<feature type="modified residue" description="N6-(pyridoxal phosphate)lysine" evidence="3">
    <location>
        <position position="233"/>
    </location>
</feature>
<dbReference type="InterPro" id="IPR015422">
    <property type="entry name" value="PyrdxlP-dep_Trfase_small"/>
</dbReference>
<dbReference type="Pfam" id="PF01053">
    <property type="entry name" value="Cys_Met_Meta_PP"/>
    <property type="match status" value="1"/>
</dbReference>
<comment type="caution">
    <text evidence="6">The sequence shown here is derived from an EMBL/GenBank/DDBJ whole genome shotgun (WGS) entry which is preliminary data.</text>
</comment>
<evidence type="ECO:0000256" key="5">
    <source>
        <dbReference type="SAM" id="MobiDB-lite"/>
    </source>
</evidence>
<evidence type="ECO:0000256" key="3">
    <source>
        <dbReference type="PIRSR" id="PIRSR001434-2"/>
    </source>
</evidence>
<dbReference type="EMBL" id="SLXO01000002">
    <property type="protein sequence ID" value="TCP37707.1"/>
    <property type="molecule type" value="Genomic_DNA"/>
</dbReference>
<name>A0A4R2PPX5_RHOSA</name>
<proteinExistence type="inferred from homology"/>
<dbReference type="GO" id="GO:0019346">
    <property type="term" value="P:transsulfuration"/>
    <property type="evidence" value="ECO:0007669"/>
    <property type="project" value="InterPro"/>
</dbReference>
<dbReference type="FunFam" id="3.40.640.10:FF:000046">
    <property type="entry name" value="Cystathionine gamma-lyase"/>
    <property type="match status" value="1"/>
</dbReference>
<dbReference type="AlphaFoldDB" id="A0A4R2PPX5"/>
<feature type="compositionally biased region" description="Basic and acidic residues" evidence="5">
    <location>
        <begin position="1"/>
        <end position="25"/>
    </location>
</feature>
<dbReference type="Gene3D" id="3.90.1150.10">
    <property type="entry name" value="Aspartate Aminotransferase, domain 1"/>
    <property type="match status" value="1"/>
</dbReference>
<accession>A0A4R2PPX5</accession>
<dbReference type="OrthoDB" id="9790858at2"/>
<dbReference type="GO" id="GO:0005737">
    <property type="term" value="C:cytoplasm"/>
    <property type="evidence" value="ECO:0007669"/>
    <property type="project" value="TreeGrafter"/>
</dbReference>
<evidence type="ECO:0000256" key="2">
    <source>
        <dbReference type="ARBA" id="ARBA00022898"/>
    </source>
</evidence>
<comment type="similarity">
    <text evidence="4">Belongs to the trans-sulfuration enzymes family.</text>
</comment>
<dbReference type="GO" id="GO:0030170">
    <property type="term" value="F:pyridoxal phosphate binding"/>
    <property type="evidence" value="ECO:0007669"/>
    <property type="project" value="InterPro"/>
</dbReference>
<dbReference type="InterPro" id="IPR000277">
    <property type="entry name" value="Cys/Met-Metab_PyrdxlP-dep_enz"/>
</dbReference>
<dbReference type="GO" id="GO:0016846">
    <property type="term" value="F:carbon-sulfur lyase activity"/>
    <property type="evidence" value="ECO:0007669"/>
    <property type="project" value="TreeGrafter"/>
</dbReference>
<organism evidence="6 7">
    <name type="scientific">Rhodothalassium salexigens DSM 2132</name>
    <dbReference type="NCBI Taxonomy" id="1188247"/>
    <lineage>
        <taxon>Bacteria</taxon>
        <taxon>Pseudomonadati</taxon>
        <taxon>Pseudomonadota</taxon>
        <taxon>Alphaproteobacteria</taxon>
        <taxon>Rhodothalassiales</taxon>
        <taxon>Rhodothalassiaceae</taxon>
        <taxon>Rhodothalassium</taxon>
    </lineage>
</organism>
<dbReference type="Proteomes" id="UP000295399">
    <property type="component" value="Unassembled WGS sequence"/>
</dbReference>
<dbReference type="InterPro" id="IPR015421">
    <property type="entry name" value="PyrdxlP-dep_Trfase_major"/>
</dbReference>